<name>A0A9P3G427_9APHY</name>
<feature type="region of interest" description="Disordered" evidence="3">
    <location>
        <begin position="593"/>
        <end position="634"/>
    </location>
</feature>
<protein>
    <submittedName>
        <fullName evidence="5">MULE and SWIM domain-containing protein</fullName>
    </submittedName>
</protein>
<feature type="coiled-coil region" evidence="2">
    <location>
        <begin position="424"/>
        <end position="451"/>
    </location>
</feature>
<dbReference type="Proteomes" id="UP000703269">
    <property type="component" value="Unassembled WGS sequence"/>
</dbReference>
<feature type="region of interest" description="Disordered" evidence="3">
    <location>
        <begin position="394"/>
        <end position="415"/>
    </location>
</feature>
<sequence length="634" mass="70826">MADVRRIHKGIEAESIRLHRDDGISMLRWVEKLRETGSVLAFKSVNSPPPEDSGLAADTFVLCIQTDRQREIFKKYGAPFAAIDGTHNTTQYKNINLYTILVRDRYGHGIPVAWMLASSGTQETLDFYLRTFRQANPGISPKWLMTDCDQAQINALRAQFPDATILLCWWHVLHAWQQHFVTTAFPDLWQLLKQWIRISDESGFEAHWAKIRQEAPQSFIEYLELYWLPRREMWSAMHRKNRDIFEKNDTNMLLEAYHHVLKGMFLEHKRNRRVDNLIYTLITHVLPHYYLRLSRQEHGFEGDDLELQERRAAALKALSILRESISSTGEAVFSVASQSTPGTRYSVNLDDYTCSCPAYPLVSFCKHIAAVQAYFPEDLPEALFGVEIPHCTNGDRPSDAAQATQQPLPAVSSPVLAPADHQNMQKSTALIQDLQRLMENLAAALQDVLGDTAGLLPPAMKIAPNQHSWTETAQTMIGQIKRTKRKITDAYAGGESSGKKAKSDAKKPRLSGISSVSQAQQQPAPGDAKSTSNHVPLHPQSAQPASLPPHAAAPPPAAAYPGATWSWTPAVHGYHFSSAPTTVSTRAVRTSTPHNPLIMYPQPTTQPQPSAVHGRDLTGPWAASRTPSQDPPSR</sequence>
<dbReference type="InterPro" id="IPR049218">
    <property type="entry name" value="DUF5575_C"/>
</dbReference>
<dbReference type="OrthoDB" id="3247294at2759"/>
<dbReference type="InterPro" id="IPR048324">
    <property type="entry name" value="ZSWIM1-3_RNaseH-like"/>
</dbReference>
<dbReference type="EMBL" id="BPQB01000010">
    <property type="protein sequence ID" value="GJE88758.1"/>
    <property type="molecule type" value="Genomic_DNA"/>
</dbReference>
<dbReference type="PANTHER" id="PTHR33977:SF1">
    <property type="entry name" value="ZINC ION BINDING PROTEIN"/>
    <property type="match status" value="1"/>
</dbReference>
<accession>A0A9P3G427</accession>
<feature type="region of interest" description="Disordered" evidence="3">
    <location>
        <begin position="477"/>
        <end position="557"/>
    </location>
</feature>
<comment type="caution">
    <text evidence="5">The sequence shown here is derived from an EMBL/GenBank/DDBJ whole genome shotgun (WGS) entry which is preliminary data.</text>
</comment>
<dbReference type="Pfam" id="PF20784">
    <property type="entry name" value="DUF5575_C"/>
    <property type="match status" value="1"/>
</dbReference>
<proteinExistence type="predicted"/>
<reference evidence="5 6" key="1">
    <citation type="submission" date="2021-08" db="EMBL/GenBank/DDBJ databases">
        <title>Draft Genome Sequence of Phanerochaete sordida strain YK-624.</title>
        <authorList>
            <person name="Mori T."/>
            <person name="Dohra H."/>
            <person name="Suzuki T."/>
            <person name="Kawagishi H."/>
            <person name="Hirai H."/>
        </authorList>
    </citation>
    <scope>NUCLEOTIDE SEQUENCE [LARGE SCALE GENOMIC DNA]</scope>
    <source>
        <strain evidence="5 6">YK-624</strain>
    </source>
</reference>
<evidence type="ECO:0000313" key="5">
    <source>
        <dbReference type="EMBL" id="GJE88758.1"/>
    </source>
</evidence>
<keyword evidence="6" id="KW-1185">Reference proteome</keyword>
<dbReference type="PROSITE" id="PS50966">
    <property type="entry name" value="ZF_SWIM"/>
    <property type="match status" value="1"/>
</dbReference>
<keyword evidence="1" id="KW-0863">Zinc-finger</keyword>
<feature type="compositionally biased region" description="Polar residues" evidence="3">
    <location>
        <begin position="625"/>
        <end position="634"/>
    </location>
</feature>
<gene>
    <name evidence="5" type="ORF">PsYK624_048410</name>
</gene>
<dbReference type="Pfam" id="PF21056">
    <property type="entry name" value="ZSWIM1-3_RNaseH-like"/>
    <property type="match status" value="1"/>
</dbReference>
<dbReference type="AlphaFoldDB" id="A0A9P3G427"/>
<keyword evidence="2" id="KW-0175">Coiled coil</keyword>
<evidence type="ECO:0000313" key="6">
    <source>
        <dbReference type="Proteomes" id="UP000703269"/>
    </source>
</evidence>
<keyword evidence="1" id="KW-0862">Zinc</keyword>
<feature type="domain" description="SWIM-type" evidence="4">
    <location>
        <begin position="345"/>
        <end position="376"/>
    </location>
</feature>
<dbReference type="PANTHER" id="PTHR33977">
    <property type="entry name" value="ZINC ION BINDING PROTEIN"/>
    <property type="match status" value="1"/>
</dbReference>
<evidence type="ECO:0000256" key="1">
    <source>
        <dbReference type="PROSITE-ProRule" id="PRU00325"/>
    </source>
</evidence>
<evidence type="ECO:0000256" key="2">
    <source>
        <dbReference type="SAM" id="Coils"/>
    </source>
</evidence>
<feature type="compositionally biased region" description="Low complexity" evidence="3">
    <location>
        <begin position="538"/>
        <end position="550"/>
    </location>
</feature>
<dbReference type="GO" id="GO:0008270">
    <property type="term" value="F:zinc ion binding"/>
    <property type="evidence" value="ECO:0007669"/>
    <property type="project" value="UniProtKB-KW"/>
</dbReference>
<evidence type="ECO:0000259" key="4">
    <source>
        <dbReference type="PROSITE" id="PS50966"/>
    </source>
</evidence>
<keyword evidence="1" id="KW-0479">Metal-binding</keyword>
<organism evidence="5 6">
    <name type="scientific">Phanerochaete sordida</name>
    <dbReference type="NCBI Taxonomy" id="48140"/>
    <lineage>
        <taxon>Eukaryota</taxon>
        <taxon>Fungi</taxon>
        <taxon>Dikarya</taxon>
        <taxon>Basidiomycota</taxon>
        <taxon>Agaricomycotina</taxon>
        <taxon>Agaricomycetes</taxon>
        <taxon>Polyporales</taxon>
        <taxon>Phanerochaetaceae</taxon>
        <taxon>Phanerochaete</taxon>
    </lineage>
</organism>
<feature type="compositionally biased region" description="Basic and acidic residues" evidence="3">
    <location>
        <begin position="497"/>
        <end position="507"/>
    </location>
</feature>
<evidence type="ECO:0000256" key="3">
    <source>
        <dbReference type="SAM" id="MobiDB-lite"/>
    </source>
</evidence>
<dbReference type="InterPro" id="IPR007527">
    <property type="entry name" value="Znf_SWIM"/>
</dbReference>